<dbReference type="AlphaFoldDB" id="A0A645GS88"/>
<dbReference type="EMBL" id="VSSQ01080378">
    <property type="protein sequence ID" value="MPN29605.1"/>
    <property type="molecule type" value="Genomic_DNA"/>
</dbReference>
<sequence>MGVLFADGFVIQTHLSQGSGTVAGYKHVGLGQQLIQNRQALGSLEIERKPPLVGVVGVIPGVAVPTGGGGHGCARAPSGIAEAGLDLDDVGAPVGQDLRGAGTGNKIGQVKDLNALQRLEHINYLTIMYRFFVCVKHRNADVRPL</sequence>
<gene>
    <name evidence="1" type="ORF">SDC9_177058</name>
</gene>
<comment type="caution">
    <text evidence="1">The sequence shown here is derived from an EMBL/GenBank/DDBJ whole genome shotgun (WGS) entry which is preliminary data.</text>
</comment>
<name>A0A645GS88_9ZZZZ</name>
<protein>
    <submittedName>
        <fullName evidence="1">Uncharacterized protein</fullName>
    </submittedName>
</protein>
<accession>A0A645GS88</accession>
<evidence type="ECO:0000313" key="1">
    <source>
        <dbReference type="EMBL" id="MPN29605.1"/>
    </source>
</evidence>
<reference evidence="1" key="1">
    <citation type="submission" date="2019-08" db="EMBL/GenBank/DDBJ databases">
        <authorList>
            <person name="Kucharzyk K."/>
            <person name="Murdoch R.W."/>
            <person name="Higgins S."/>
            <person name="Loffler F."/>
        </authorList>
    </citation>
    <scope>NUCLEOTIDE SEQUENCE</scope>
</reference>
<organism evidence="1">
    <name type="scientific">bioreactor metagenome</name>
    <dbReference type="NCBI Taxonomy" id="1076179"/>
    <lineage>
        <taxon>unclassified sequences</taxon>
        <taxon>metagenomes</taxon>
        <taxon>ecological metagenomes</taxon>
    </lineage>
</organism>
<proteinExistence type="predicted"/>